<reference evidence="2 3" key="1">
    <citation type="journal article" date="2015" name="Microbes Environ.">
        <title>Distribution and evolution of nitrogen fixation genes in the phylum bacteroidetes.</title>
        <authorList>
            <person name="Inoue J."/>
            <person name="Oshima K."/>
            <person name="Suda W."/>
            <person name="Sakamoto M."/>
            <person name="Iino T."/>
            <person name="Noda S."/>
            <person name="Hongoh Y."/>
            <person name="Hattori M."/>
            <person name="Ohkuma M."/>
        </authorList>
    </citation>
    <scope>NUCLEOTIDE SEQUENCE [LARGE SCALE GENOMIC DNA]</scope>
    <source>
        <strain evidence="2">JCM 15548</strain>
    </source>
</reference>
<dbReference type="InterPro" id="IPR016181">
    <property type="entry name" value="Acyl_CoA_acyltransferase"/>
</dbReference>
<feature type="domain" description="N-acetyltransferase" evidence="1">
    <location>
        <begin position="3"/>
        <end position="153"/>
    </location>
</feature>
<comment type="caution">
    <text evidence="2">The sequence shown here is derived from an EMBL/GenBank/DDBJ whole genome shotgun (WGS) entry which is preliminary data.</text>
</comment>
<dbReference type="PROSITE" id="PS51186">
    <property type="entry name" value="GNAT"/>
    <property type="match status" value="1"/>
</dbReference>
<dbReference type="InterPro" id="IPR000182">
    <property type="entry name" value="GNAT_dom"/>
</dbReference>
<protein>
    <recommendedName>
        <fullName evidence="1">N-acetyltransferase domain-containing protein</fullName>
    </recommendedName>
</protein>
<gene>
    <name evidence="2" type="ORF">JCM15548_14044</name>
</gene>
<dbReference type="GO" id="GO:0016747">
    <property type="term" value="F:acyltransferase activity, transferring groups other than amino-acyl groups"/>
    <property type="evidence" value="ECO:0007669"/>
    <property type="project" value="InterPro"/>
</dbReference>
<dbReference type="CDD" id="cd04301">
    <property type="entry name" value="NAT_SF"/>
    <property type="match status" value="1"/>
</dbReference>
<dbReference type="Proteomes" id="UP000032900">
    <property type="component" value="Unassembled WGS sequence"/>
</dbReference>
<dbReference type="RefSeq" id="WP_062127898.1">
    <property type="nucleotide sequence ID" value="NZ_BAZW01000056.1"/>
</dbReference>
<sequence length="328" mass="37717">MGLVIRLVEERDKTEVLSLLNSVFSENQRTASLRDEAYWKWKFLDGPYGPSMLIVAEQDGRIVGVNNWWSWEFIVRGQVVKALQPSDSAVHPDYRGQGCFKQLRIYGLKAVQGTGVRLLFNYPNENSLHAYLSLGWHFQKPIPWRVRVLRPLSLVKGLFSAAKSEALVIDPTYKIDVRVLNEMAQKTDGYDHFLKINRVPGFHQWRYLNHPHRSYGMITYTRGHKKTAAVFTINKKGHSLEMVVVDMLGSVENTLPLFRRIMDAGRQMNVGFIAVMDNIFFNTPALWRLGFVKRCYKNMVVLPLDLTLESHVKGYGNWSLMAGMHDSI</sequence>
<accession>A0A0E9M1H9</accession>
<dbReference type="AlphaFoldDB" id="A0A0E9M1H9"/>
<organism evidence="2 3">
    <name type="scientific">Geofilum rubicundum JCM 15548</name>
    <dbReference type="NCBI Taxonomy" id="1236989"/>
    <lineage>
        <taxon>Bacteria</taxon>
        <taxon>Pseudomonadati</taxon>
        <taxon>Bacteroidota</taxon>
        <taxon>Bacteroidia</taxon>
        <taxon>Marinilabiliales</taxon>
        <taxon>Marinilabiliaceae</taxon>
        <taxon>Geofilum</taxon>
    </lineage>
</organism>
<dbReference type="STRING" id="1236989.JCM15548_14044"/>
<dbReference type="EMBL" id="BAZW01000056">
    <property type="protein sequence ID" value="GAO31657.1"/>
    <property type="molecule type" value="Genomic_DNA"/>
</dbReference>
<evidence type="ECO:0000313" key="3">
    <source>
        <dbReference type="Proteomes" id="UP000032900"/>
    </source>
</evidence>
<dbReference type="Pfam" id="PF13527">
    <property type="entry name" value="Acetyltransf_9"/>
    <property type="match status" value="1"/>
</dbReference>
<dbReference type="Gene3D" id="3.40.630.30">
    <property type="match status" value="1"/>
</dbReference>
<evidence type="ECO:0000313" key="2">
    <source>
        <dbReference type="EMBL" id="GAO31657.1"/>
    </source>
</evidence>
<keyword evidence="3" id="KW-1185">Reference proteome</keyword>
<evidence type="ECO:0000259" key="1">
    <source>
        <dbReference type="PROSITE" id="PS51186"/>
    </source>
</evidence>
<proteinExistence type="predicted"/>
<dbReference type="OrthoDB" id="5570877at2"/>
<dbReference type="SUPFAM" id="SSF55729">
    <property type="entry name" value="Acyl-CoA N-acyltransferases (Nat)"/>
    <property type="match status" value="1"/>
</dbReference>
<name>A0A0E9M1H9_9BACT</name>